<name>A0AAV4TM69_CAEEX</name>
<protein>
    <submittedName>
        <fullName evidence="1">Uncharacterized protein</fullName>
    </submittedName>
</protein>
<accession>A0AAV4TM69</accession>
<reference evidence="1 2" key="1">
    <citation type="submission" date="2021-06" db="EMBL/GenBank/DDBJ databases">
        <title>Caerostris extrusa draft genome.</title>
        <authorList>
            <person name="Kono N."/>
            <person name="Arakawa K."/>
        </authorList>
    </citation>
    <scope>NUCLEOTIDE SEQUENCE [LARGE SCALE GENOMIC DNA]</scope>
</reference>
<organism evidence="1 2">
    <name type="scientific">Caerostris extrusa</name>
    <name type="common">Bark spider</name>
    <name type="synonym">Caerostris bankana</name>
    <dbReference type="NCBI Taxonomy" id="172846"/>
    <lineage>
        <taxon>Eukaryota</taxon>
        <taxon>Metazoa</taxon>
        <taxon>Ecdysozoa</taxon>
        <taxon>Arthropoda</taxon>
        <taxon>Chelicerata</taxon>
        <taxon>Arachnida</taxon>
        <taxon>Araneae</taxon>
        <taxon>Araneomorphae</taxon>
        <taxon>Entelegynae</taxon>
        <taxon>Araneoidea</taxon>
        <taxon>Araneidae</taxon>
        <taxon>Caerostris</taxon>
    </lineage>
</organism>
<gene>
    <name evidence="1" type="ORF">CEXT_478061</name>
</gene>
<dbReference type="AlphaFoldDB" id="A0AAV4TM69"/>
<proteinExistence type="predicted"/>
<dbReference type="EMBL" id="BPLR01011362">
    <property type="protein sequence ID" value="GIY46067.1"/>
    <property type="molecule type" value="Genomic_DNA"/>
</dbReference>
<keyword evidence="2" id="KW-1185">Reference proteome</keyword>
<evidence type="ECO:0000313" key="1">
    <source>
        <dbReference type="EMBL" id="GIY46067.1"/>
    </source>
</evidence>
<dbReference type="Proteomes" id="UP001054945">
    <property type="component" value="Unassembled WGS sequence"/>
</dbReference>
<sequence length="154" mass="17731">MNIGTNSSYGNRQDIEFCLKDASFAVAGRVRDILPPFLTRPPNDFFYTSASLARDLATDGLEESTLPISLSGQDFSALCQSMKCFSHSQKSVSWLDSEGNLEELIHMMRQFRKETIWARNHVSTRDWLLEIVVLSPLYMNQYDWKETIFFSFIV</sequence>
<comment type="caution">
    <text evidence="1">The sequence shown here is derived from an EMBL/GenBank/DDBJ whole genome shotgun (WGS) entry which is preliminary data.</text>
</comment>
<evidence type="ECO:0000313" key="2">
    <source>
        <dbReference type="Proteomes" id="UP001054945"/>
    </source>
</evidence>